<sequence length="68" mass="7237">MASTGIRIVHGGAPGKLDALLQSVKDTPRAWQDRVRGHRAVQGVFSGLGPVGFTGGRFSAENARFYPN</sequence>
<name>A0A0P0R594_9BURK</name>
<accession>A0A0P0R594</accession>
<dbReference type="EMBL" id="CP012746">
    <property type="protein sequence ID" value="ALL63034.1"/>
    <property type="molecule type" value="Genomic_DNA"/>
</dbReference>
<proteinExistence type="predicted"/>
<dbReference type="AlphaFoldDB" id="A0A0P0R594"/>
<dbReference type="KEGG" id="bcai:K788_0006784"/>
<reference evidence="1 2" key="1">
    <citation type="journal article" date="2014" name="Genome Announc.">
        <title>Draft Genome Sequence of the Haloacid-Degrading Burkholderia caribensis Strain MBA4.</title>
        <authorList>
            <person name="Pan Y."/>
            <person name="Kong K.F."/>
            <person name="Tsang J.S."/>
        </authorList>
    </citation>
    <scope>NUCLEOTIDE SEQUENCE [LARGE SCALE GENOMIC DNA]</scope>
    <source>
        <strain evidence="1 2">MBA4</strain>
    </source>
</reference>
<organism evidence="1 2">
    <name type="scientific">Paraburkholderia caribensis MBA4</name>
    <dbReference type="NCBI Taxonomy" id="1323664"/>
    <lineage>
        <taxon>Bacteria</taxon>
        <taxon>Pseudomonadati</taxon>
        <taxon>Pseudomonadota</taxon>
        <taxon>Betaproteobacteria</taxon>
        <taxon>Burkholderiales</taxon>
        <taxon>Burkholderiaceae</taxon>
        <taxon>Paraburkholderia</taxon>
    </lineage>
</organism>
<gene>
    <name evidence="1" type="ORF">K788_0006784</name>
</gene>
<protein>
    <submittedName>
        <fullName evidence="1">Uncharacterized protein</fullName>
    </submittedName>
</protein>
<evidence type="ECO:0000313" key="2">
    <source>
        <dbReference type="Proteomes" id="UP000019146"/>
    </source>
</evidence>
<dbReference type="Proteomes" id="UP000019146">
    <property type="component" value="Chromosome 1"/>
</dbReference>
<evidence type="ECO:0000313" key="1">
    <source>
        <dbReference type="EMBL" id="ALL63034.1"/>
    </source>
</evidence>